<evidence type="ECO:0000256" key="6">
    <source>
        <dbReference type="ARBA" id="ARBA00024331"/>
    </source>
</evidence>
<evidence type="ECO:0000313" key="11">
    <source>
        <dbReference type="EMBL" id="AMJ99585.1"/>
    </source>
</evidence>
<name>A0A126Q338_ALTMA</name>
<dbReference type="Gene3D" id="3.30.540.10">
    <property type="entry name" value="Fructose-1,6-Bisphosphatase, subunit A, domain 1"/>
    <property type="match status" value="1"/>
</dbReference>
<dbReference type="PIRSF" id="PIRSF500210">
    <property type="entry name" value="FBPtase"/>
    <property type="match status" value="1"/>
</dbReference>
<keyword evidence="5 7" id="KW-0119">Carbohydrate metabolism</keyword>
<evidence type="ECO:0000256" key="8">
    <source>
        <dbReference type="RuleBase" id="RU000508"/>
    </source>
</evidence>
<dbReference type="RefSeq" id="WP_024016886.1">
    <property type="nucleotide sequence ID" value="NZ_CP014323.1"/>
</dbReference>
<dbReference type="InterPro" id="IPR033391">
    <property type="entry name" value="FBPase_N"/>
</dbReference>
<sequence length="331" mass="37140">MRLLDAKLSEDGCSTELLSVIKTVLAGCKKISNILSSGDFSYIPLDSFGVQQVNEKEPLNTISNNILKDLLVDLCVVKAVASKEEEQILSINEEGKFLVSFDPLDGYSNVEVNGPVGTIFSITSSTDWLSSFNEQQFNKPGELIRAAGFVLYGPATSLVLTTGTGTHIYTFSREFGDFVLWRENIAIPKDSREFSVNLARQRYWPENVKKYVKHFTDGRYGVGRKDYSLRYVGSFVGEVYRILCRGGVFLYPQEGTRRQYLGNGKLKLLYKVMPMAFIAEQANGLAYADQMRVLDIVPNSVKQRAPLIIGSKNEVERYFKNEKQGKSNAQE</sequence>
<evidence type="ECO:0000256" key="2">
    <source>
        <dbReference type="ARBA" id="ARBA00010941"/>
    </source>
</evidence>
<dbReference type="GO" id="GO:0005986">
    <property type="term" value="P:sucrose biosynthetic process"/>
    <property type="evidence" value="ECO:0007669"/>
    <property type="project" value="TreeGrafter"/>
</dbReference>
<dbReference type="PRINTS" id="PR00115">
    <property type="entry name" value="F16BPHPHTASE"/>
</dbReference>
<evidence type="ECO:0000259" key="10">
    <source>
        <dbReference type="Pfam" id="PF18913"/>
    </source>
</evidence>
<comment type="subunit">
    <text evidence="7">Homotetramer.</text>
</comment>
<dbReference type="GO" id="GO:0005829">
    <property type="term" value="C:cytosol"/>
    <property type="evidence" value="ECO:0007669"/>
    <property type="project" value="TreeGrafter"/>
</dbReference>
<dbReference type="OrthoDB" id="9806756at2"/>
<dbReference type="SUPFAM" id="SSF56655">
    <property type="entry name" value="Carbohydrate phosphatase"/>
    <property type="match status" value="1"/>
</dbReference>
<dbReference type="InterPro" id="IPR044015">
    <property type="entry name" value="FBPase_C_dom"/>
</dbReference>
<dbReference type="Proteomes" id="UP000063991">
    <property type="component" value="Chromosome"/>
</dbReference>
<dbReference type="EMBL" id="CP014323">
    <property type="protein sequence ID" value="AMJ99585.1"/>
    <property type="molecule type" value="Genomic_DNA"/>
</dbReference>
<dbReference type="GO" id="GO:0030388">
    <property type="term" value="P:fructose 1,6-bisphosphate metabolic process"/>
    <property type="evidence" value="ECO:0007669"/>
    <property type="project" value="TreeGrafter"/>
</dbReference>
<dbReference type="GO" id="GO:0042132">
    <property type="term" value="F:fructose 1,6-bisphosphate 1-phosphatase activity"/>
    <property type="evidence" value="ECO:0007669"/>
    <property type="project" value="UniProtKB-UniRule"/>
</dbReference>
<dbReference type="GO" id="GO:0006002">
    <property type="term" value="P:fructose 6-phosphate metabolic process"/>
    <property type="evidence" value="ECO:0007669"/>
    <property type="project" value="TreeGrafter"/>
</dbReference>
<dbReference type="PANTHER" id="PTHR11556">
    <property type="entry name" value="FRUCTOSE-1,6-BISPHOSPHATASE-RELATED"/>
    <property type="match status" value="1"/>
</dbReference>
<gene>
    <name evidence="7" type="primary">fbp</name>
    <name evidence="11" type="ORF">AVL55_16335</name>
</gene>
<dbReference type="CDD" id="cd00354">
    <property type="entry name" value="FBPase"/>
    <property type="match status" value="1"/>
</dbReference>
<evidence type="ECO:0000313" key="12">
    <source>
        <dbReference type="Proteomes" id="UP000063991"/>
    </source>
</evidence>
<comment type="similarity">
    <text evidence="2 7 8">Belongs to the FBPase class 1 family.</text>
</comment>
<keyword evidence="4 7" id="KW-0378">Hydrolase</keyword>
<dbReference type="Gene3D" id="3.40.190.80">
    <property type="match status" value="1"/>
</dbReference>
<evidence type="ECO:0000256" key="1">
    <source>
        <dbReference type="ARBA" id="ARBA00001273"/>
    </source>
</evidence>
<dbReference type="GO" id="GO:0006000">
    <property type="term" value="P:fructose metabolic process"/>
    <property type="evidence" value="ECO:0007669"/>
    <property type="project" value="TreeGrafter"/>
</dbReference>
<comment type="catalytic activity">
    <reaction evidence="1 7">
        <text>beta-D-fructose 1,6-bisphosphate + H2O = beta-D-fructose 6-phosphate + phosphate</text>
        <dbReference type="Rhea" id="RHEA:11064"/>
        <dbReference type="ChEBI" id="CHEBI:15377"/>
        <dbReference type="ChEBI" id="CHEBI:32966"/>
        <dbReference type="ChEBI" id="CHEBI:43474"/>
        <dbReference type="ChEBI" id="CHEBI:57634"/>
        <dbReference type="EC" id="3.1.3.11"/>
    </reaction>
</comment>
<evidence type="ECO:0000259" key="9">
    <source>
        <dbReference type="Pfam" id="PF00316"/>
    </source>
</evidence>
<comment type="caution">
    <text evidence="7">Lacks conserved residue(s) required for the propagation of feature annotation.</text>
</comment>
<dbReference type="Pfam" id="PF18913">
    <property type="entry name" value="FBPase_C"/>
    <property type="match status" value="1"/>
</dbReference>
<feature type="domain" description="Fructose-1-6-bisphosphatase class I N-terminal" evidence="9">
    <location>
        <begin position="15"/>
        <end position="182"/>
    </location>
</feature>
<comment type="subcellular location">
    <subcellularLocation>
        <location evidence="7">Cytoplasm</location>
    </subcellularLocation>
</comment>
<dbReference type="EC" id="3.1.3.11" evidence="7"/>
<evidence type="ECO:0000256" key="4">
    <source>
        <dbReference type="ARBA" id="ARBA00022801"/>
    </source>
</evidence>
<dbReference type="InterPro" id="IPR000146">
    <property type="entry name" value="FBPase_class-1"/>
</dbReference>
<feature type="domain" description="Fructose-1-6-bisphosphatase class 1 C-terminal" evidence="10">
    <location>
        <begin position="187"/>
        <end position="318"/>
    </location>
</feature>
<accession>A0A126Q338</accession>
<reference evidence="11 12" key="1">
    <citation type="submission" date="2015-12" db="EMBL/GenBank/DDBJ databases">
        <authorList>
            <person name="Shamseldin A."/>
            <person name="Moawad H."/>
            <person name="Abd El-Rahim W.M."/>
            <person name="Sadowsky M.J."/>
        </authorList>
    </citation>
    <scope>NUCLEOTIDE SEQUENCE [LARGE SCALE GENOMIC DNA]</scope>
    <source>
        <strain evidence="11 12">D7</strain>
    </source>
</reference>
<dbReference type="Pfam" id="PF00316">
    <property type="entry name" value="FBPase"/>
    <property type="match status" value="1"/>
</dbReference>
<feature type="binding site" evidence="7">
    <location>
        <position position="231"/>
    </location>
    <ligand>
        <name>substrate</name>
    </ligand>
</feature>
<evidence type="ECO:0000256" key="3">
    <source>
        <dbReference type="ARBA" id="ARBA00022490"/>
    </source>
</evidence>
<dbReference type="PANTHER" id="PTHR11556:SF35">
    <property type="entry name" value="SEDOHEPTULOSE-1,7-BISPHOSPHATASE, CHLOROPLASTIC"/>
    <property type="match status" value="1"/>
</dbReference>
<keyword evidence="3 7" id="KW-0963">Cytoplasm</keyword>
<dbReference type="AlphaFoldDB" id="A0A126Q338"/>
<feature type="binding site" evidence="7">
    <location>
        <position position="265"/>
    </location>
    <ligand>
        <name>substrate</name>
    </ligand>
</feature>
<dbReference type="HAMAP" id="MF_01855">
    <property type="entry name" value="FBPase_class1"/>
    <property type="match status" value="1"/>
</dbReference>
<feature type="binding site" evidence="7">
    <location>
        <position position="197"/>
    </location>
    <ligand>
        <name>substrate</name>
    </ligand>
</feature>
<evidence type="ECO:0000256" key="7">
    <source>
        <dbReference type="HAMAP-Rule" id="MF_01855"/>
    </source>
</evidence>
<protein>
    <recommendedName>
        <fullName evidence="7">Fructose-1,6-bisphosphatase class 1</fullName>
        <shortName evidence="7">FBPase class 1</shortName>
        <ecNumber evidence="7">3.1.3.11</ecNumber>
    </recommendedName>
    <alternativeName>
        <fullName evidence="7">D-fructose-1,6-bisphosphate 1-phosphohydrolase class 1</fullName>
    </alternativeName>
</protein>
<dbReference type="PIRSF" id="PIRSF000904">
    <property type="entry name" value="FBPtase_SBPase"/>
    <property type="match status" value="1"/>
</dbReference>
<organism evidence="11 12">
    <name type="scientific">Alteromonas macleodii</name>
    <name type="common">Pseudoalteromonas macleodii</name>
    <dbReference type="NCBI Taxonomy" id="28108"/>
    <lineage>
        <taxon>Bacteria</taxon>
        <taxon>Pseudomonadati</taxon>
        <taxon>Pseudomonadota</taxon>
        <taxon>Gammaproteobacteria</taxon>
        <taxon>Alteromonadales</taxon>
        <taxon>Alteromonadaceae</taxon>
        <taxon>Alteromonas/Salinimonas group</taxon>
        <taxon>Alteromonas</taxon>
    </lineage>
</organism>
<dbReference type="GO" id="GO:0006094">
    <property type="term" value="P:gluconeogenesis"/>
    <property type="evidence" value="ECO:0007669"/>
    <property type="project" value="UniProtKB-UniRule"/>
</dbReference>
<evidence type="ECO:0000256" key="5">
    <source>
        <dbReference type="ARBA" id="ARBA00023277"/>
    </source>
</evidence>
<comment type="pathway">
    <text evidence="6">Carbohydrate biosynthesis.</text>
</comment>
<dbReference type="InterPro" id="IPR028343">
    <property type="entry name" value="FBPtase"/>
</dbReference>
<proteinExistence type="inferred from homology"/>